<dbReference type="InterPro" id="IPR012354">
    <property type="entry name" value="Esterase_lipase"/>
</dbReference>
<accession>A0ABV6KH44</accession>
<keyword evidence="2" id="KW-0378">Hydrolase</keyword>
<evidence type="ECO:0000313" key="2">
    <source>
        <dbReference type="EMBL" id="MFC0472647.1"/>
    </source>
</evidence>
<gene>
    <name evidence="2" type="ORF">ACFFHM_19700</name>
</gene>
<dbReference type="EMBL" id="JBHLUX010000084">
    <property type="protein sequence ID" value="MFC0472647.1"/>
    <property type="molecule type" value="Genomic_DNA"/>
</dbReference>
<dbReference type="SUPFAM" id="SSF53474">
    <property type="entry name" value="alpha/beta-Hydrolases"/>
    <property type="match status" value="1"/>
</dbReference>
<reference evidence="2 3" key="1">
    <citation type="submission" date="2024-09" db="EMBL/GenBank/DDBJ databases">
        <authorList>
            <person name="Sun Q."/>
            <person name="Mori K."/>
        </authorList>
    </citation>
    <scope>NUCLEOTIDE SEQUENCE [LARGE SCALE GENOMIC DNA]</scope>
    <source>
        <strain evidence="2 3">NCAIM B.02610</strain>
    </source>
</reference>
<keyword evidence="3" id="KW-1185">Reference proteome</keyword>
<dbReference type="InterPro" id="IPR022742">
    <property type="entry name" value="Hydrolase_4"/>
</dbReference>
<dbReference type="Proteomes" id="UP001589838">
    <property type="component" value="Unassembled WGS sequence"/>
</dbReference>
<organism evidence="2 3">
    <name type="scientific">Halalkalibacter kiskunsagensis</name>
    <dbReference type="NCBI Taxonomy" id="1548599"/>
    <lineage>
        <taxon>Bacteria</taxon>
        <taxon>Bacillati</taxon>
        <taxon>Bacillota</taxon>
        <taxon>Bacilli</taxon>
        <taxon>Bacillales</taxon>
        <taxon>Bacillaceae</taxon>
        <taxon>Halalkalibacter</taxon>
    </lineage>
</organism>
<sequence>MTHGFIGTPQSVRFLGEKLAEEGYSVYGPRLKGHGTHYKDLAKATRNEWFGDVERGYRVLVEHHCSSIFIIGQSMGGTLALWLGNKYPEIKGLILINAALTVPSYEYLIGKVSPNFVYESGPDIKQEGVHEITYNKIPVFAIHELQALMNNTLEILPTIKHPVLCFKSIEDHVVPPGNTDFILKQVQSNQKEVYTLKNSYHVASLDYEKETIVREVNRLIKKQLKSNPLKKKRESRS</sequence>
<name>A0ABV6KH44_9BACI</name>
<dbReference type="Pfam" id="PF12146">
    <property type="entry name" value="Hydrolase_4"/>
    <property type="match status" value="1"/>
</dbReference>
<dbReference type="PIRSF" id="PIRSF017388">
    <property type="entry name" value="Esterase_lipase"/>
    <property type="match status" value="1"/>
</dbReference>
<evidence type="ECO:0000259" key="1">
    <source>
        <dbReference type="Pfam" id="PF12146"/>
    </source>
</evidence>
<comment type="caution">
    <text evidence="2">The sequence shown here is derived from an EMBL/GenBank/DDBJ whole genome shotgun (WGS) entry which is preliminary data.</text>
</comment>
<dbReference type="InterPro" id="IPR051044">
    <property type="entry name" value="MAG_DAG_Lipase"/>
</dbReference>
<dbReference type="RefSeq" id="WP_390184028.1">
    <property type="nucleotide sequence ID" value="NZ_JBHLUX010000084.1"/>
</dbReference>
<protein>
    <submittedName>
        <fullName evidence="2">Alpha/beta hydrolase</fullName>
    </submittedName>
</protein>
<dbReference type="InterPro" id="IPR029058">
    <property type="entry name" value="AB_hydrolase_fold"/>
</dbReference>
<dbReference type="PANTHER" id="PTHR11614">
    <property type="entry name" value="PHOSPHOLIPASE-RELATED"/>
    <property type="match status" value="1"/>
</dbReference>
<feature type="domain" description="Serine aminopeptidase S33" evidence="1">
    <location>
        <begin position="2"/>
        <end position="202"/>
    </location>
</feature>
<proteinExistence type="predicted"/>
<dbReference type="Gene3D" id="3.40.50.1820">
    <property type="entry name" value="alpha/beta hydrolase"/>
    <property type="match status" value="1"/>
</dbReference>
<dbReference type="GO" id="GO:0016787">
    <property type="term" value="F:hydrolase activity"/>
    <property type="evidence" value="ECO:0007669"/>
    <property type="project" value="UniProtKB-KW"/>
</dbReference>
<evidence type="ECO:0000313" key="3">
    <source>
        <dbReference type="Proteomes" id="UP001589838"/>
    </source>
</evidence>